<feature type="compositionally biased region" description="Polar residues" evidence="1">
    <location>
        <begin position="50"/>
        <end position="72"/>
    </location>
</feature>
<evidence type="ECO:0000313" key="2">
    <source>
        <dbReference type="EMBL" id="SPD26900.1"/>
    </source>
</evidence>
<protein>
    <submittedName>
        <fullName evidence="2">Uncharacterized protein</fullName>
    </submittedName>
</protein>
<feature type="region of interest" description="Disordered" evidence="1">
    <location>
        <begin position="30"/>
        <end position="72"/>
    </location>
</feature>
<evidence type="ECO:0000256" key="1">
    <source>
        <dbReference type="SAM" id="MobiDB-lite"/>
    </source>
</evidence>
<dbReference type="AlphaFoldDB" id="A0A2N9IRT5"/>
<accession>A0A2N9IRT5</accession>
<reference evidence="2" key="1">
    <citation type="submission" date="2018-02" db="EMBL/GenBank/DDBJ databases">
        <authorList>
            <person name="Cohen D.B."/>
            <person name="Kent A.D."/>
        </authorList>
    </citation>
    <scope>NUCLEOTIDE SEQUENCE</scope>
</reference>
<organism evidence="2">
    <name type="scientific">Fagus sylvatica</name>
    <name type="common">Beechnut</name>
    <dbReference type="NCBI Taxonomy" id="28930"/>
    <lineage>
        <taxon>Eukaryota</taxon>
        <taxon>Viridiplantae</taxon>
        <taxon>Streptophyta</taxon>
        <taxon>Embryophyta</taxon>
        <taxon>Tracheophyta</taxon>
        <taxon>Spermatophyta</taxon>
        <taxon>Magnoliopsida</taxon>
        <taxon>eudicotyledons</taxon>
        <taxon>Gunneridae</taxon>
        <taxon>Pentapetalae</taxon>
        <taxon>rosids</taxon>
        <taxon>fabids</taxon>
        <taxon>Fagales</taxon>
        <taxon>Fagaceae</taxon>
        <taxon>Fagus</taxon>
    </lineage>
</organism>
<name>A0A2N9IRT5_FAGSY</name>
<sequence length="112" mass="12268">MVKERQFDSAFGLVHGPVKPWSNLVEFGQSSPNSGKCIPDRVSRVFGHSGPQSGQKRSGQTRSTLVKPGQTSGDVSRIFFLGSFDVASLRRVRPARLGLSRFACLHPRKSRG</sequence>
<proteinExistence type="predicted"/>
<dbReference type="EMBL" id="OIVN01006171">
    <property type="protein sequence ID" value="SPD26900.1"/>
    <property type="molecule type" value="Genomic_DNA"/>
</dbReference>
<gene>
    <name evidence="2" type="ORF">FSB_LOCUS54782</name>
</gene>